<feature type="transmembrane region" description="Helical" evidence="5">
    <location>
        <begin position="380"/>
        <end position="402"/>
    </location>
</feature>
<keyword evidence="4 5" id="KW-0472">Membrane</keyword>
<feature type="transmembrane region" description="Helical" evidence="5">
    <location>
        <begin position="296"/>
        <end position="315"/>
    </location>
</feature>
<evidence type="ECO:0000256" key="4">
    <source>
        <dbReference type="ARBA" id="ARBA00023136"/>
    </source>
</evidence>
<comment type="subcellular location">
    <subcellularLocation>
        <location evidence="1">Membrane</location>
        <topology evidence="1">Multi-pass membrane protein</topology>
    </subcellularLocation>
</comment>
<evidence type="ECO:0000256" key="2">
    <source>
        <dbReference type="ARBA" id="ARBA00022692"/>
    </source>
</evidence>
<proteinExistence type="predicted"/>
<gene>
    <name evidence="7" type="ORF">FGS76_18340</name>
</gene>
<dbReference type="EMBL" id="VCQT01000046">
    <property type="protein sequence ID" value="TMW10496.1"/>
    <property type="molecule type" value="Genomic_DNA"/>
</dbReference>
<protein>
    <submittedName>
        <fullName evidence="7">O-antigen ligase family protein</fullName>
    </submittedName>
</protein>
<keyword evidence="7" id="KW-0436">Ligase</keyword>
<comment type="caution">
    <text evidence="7">The sequence shown here is derived from an EMBL/GenBank/DDBJ whole genome shotgun (WGS) entry which is preliminary data.</text>
</comment>
<keyword evidence="2 5" id="KW-0812">Transmembrane</keyword>
<feature type="domain" description="O-antigen ligase-related" evidence="6">
    <location>
        <begin position="169"/>
        <end position="304"/>
    </location>
</feature>
<evidence type="ECO:0000256" key="3">
    <source>
        <dbReference type="ARBA" id="ARBA00022989"/>
    </source>
</evidence>
<dbReference type="Pfam" id="PF04932">
    <property type="entry name" value="Wzy_C"/>
    <property type="match status" value="1"/>
</dbReference>
<organism evidence="7 8">
    <name type="scientific">Alloalcanivorax gelatiniphagus</name>
    <dbReference type="NCBI Taxonomy" id="1194167"/>
    <lineage>
        <taxon>Bacteria</taxon>
        <taxon>Pseudomonadati</taxon>
        <taxon>Pseudomonadota</taxon>
        <taxon>Gammaproteobacteria</taxon>
        <taxon>Oceanospirillales</taxon>
        <taxon>Alcanivoracaceae</taxon>
        <taxon>Alloalcanivorax</taxon>
    </lineage>
</organism>
<dbReference type="Proteomes" id="UP000739180">
    <property type="component" value="Unassembled WGS sequence"/>
</dbReference>
<feature type="transmembrane region" description="Helical" evidence="5">
    <location>
        <begin position="12"/>
        <end position="30"/>
    </location>
</feature>
<name>A0ABY2XGQ2_9GAMM</name>
<feature type="transmembrane region" description="Helical" evidence="5">
    <location>
        <begin position="96"/>
        <end position="119"/>
    </location>
</feature>
<reference evidence="7 8" key="1">
    <citation type="submission" date="2019-05" db="EMBL/GenBank/DDBJ databases">
        <title>Genome of Alcanivorax gelatiniphagus, an oil degrading marine bacteria.</title>
        <authorList>
            <person name="Kwon K.K."/>
        </authorList>
    </citation>
    <scope>NUCLEOTIDE SEQUENCE [LARGE SCALE GENOMIC DNA]</scope>
    <source>
        <strain evidence="7 8">MEBiC 08158</strain>
    </source>
</reference>
<dbReference type="InterPro" id="IPR051533">
    <property type="entry name" value="WaaL-like"/>
</dbReference>
<dbReference type="InterPro" id="IPR007016">
    <property type="entry name" value="O-antigen_ligase-rel_domated"/>
</dbReference>
<evidence type="ECO:0000256" key="5">
    <source>
        <dbReference type="SAM" id="Phobius"/>
    </source>
</evidence>
<feature type="transmembrane region" description="Helical" evidence="5">
    <location>
        <begin position="125"/>
        <end position="149"/>
    </location>
</feature>
<feature type="transmembrane region" description="Helical" evidence="5">
    <location>
        <begin position="327"/>
        <end position="344"/>
    </location>
</feature>
<dbReference type="RefSeq" id="WP_138774104.1">
    <property type="nucleotide sequence ID" value="NZ_JBHSSX010000090.1"/>
</dbReference>
<feature type="transmembrane region" description="Helical" evidence="5">
    <location>
        <begin position="63"/>
        <end position="84"/>
    </location>
</feature>
<keyword evidence="3 5" id="KW-1133">Transmembrane helix</keyword>
<keyword evidence="8" id="KW-1185">Reference proteome</keyword>
<accession>A0ABY2XGQ2</accession>
<dbReference type="PANTHER" id="PTHR37422:SF23">
    <property type="entry name" value="TEICHURONIC ACID BIOSYNTHESIS PROTEIN TUAE"/>
    <property type="match status" value="1"/>
</dbReference>
<feature type="transmembrane region" description="Helical" evidence="5">
    <location>
        <begin position="37"/>
        <end position="57"/>
    </location>
</feature>
<evidence type="ECO:0000313" key="7">
    <source>
        <dbReference type="EMBL" id="TMW10496.1"/>
    </source>
</evidence>
<dbReference type="GO" id="GO:0016874">
    <property type="term" value="F:ligase activity"/>
    <property type="evidence" value="ECO:0007669"/>
    <property type="project" value="UniProtKB-KW"/>
</dbReference>
<feature type="transmembrane region" description="Helical" evidence="5">
    <location>
        <begin position="213"/>
        <end position="238"/>
    </location>
</feature>
<sequence length="435" mass="46720">MSVQEFDFQRWVEVFWLVFAGALSFPYLVARWADRPVLSVVVLAVVLGALLSAWHAYGVSFLWAAVLRPVLYISLMVGFGHAWAGSGVSLKRAFSATVLFGLGVYLLYSVLGAAALALSGVFSKVYLVFGFSNVNHAAGFLLATLLILPGLASPFPAERRAVRHIINLLSVWIAFLLLAIGSRGSFLAWLVVAGLCLLHRHQKQVSGYLRGQLVAVAGGLLLYGLLRIALLLTSAHAFPSARPLTEDSGRIELYLKAWNGALESPWLGHGPLSYAGISGELLGHAHNTILTTLYEVGFVCTALILGILAFMGAVLWRARERIMANPVGLPGLAVLVAFAVHSQFSGLPMIPATMLMVTIAVGFVASSWPMAAPALPPARLITGTLAGAALAACYLFMVISYWQAIDGQVLQKPRFWLQGGTETWLSPAGAQLRTR</sequence>
<feature type="transmembrane region" description="Helical" evidence="5">
    <location>
        <begin position="350"/>
        <end position="368"/>
    </location>
</feature>
<evidence type="ECO:0000259" key="6">
    <source>
        <dbReference type="Pfam" id="PF04932"/>
    </source>
</evidence>
<dbReference type="PANTHER" id="PTHR37422">
    <property type="entry name" value="TEICHURONIC ACID BIOSYNTHESIS PROTEIN TUAE"/>
    <property type="match status" value="1"/>
</dbReference>
<evidence type="ECO:0000256" key="1">
    <source>
        <dbReference type="ARBA" id="ARBA00004141"/>
    </source>
</evidence>
<evidence type="ECO:0000313" key="8">
    <source>
        <dbReference type="Proteomes" id="UP000739180"/>
    </source>
</evidence>